<name>A0A172WE71_BUCSC</name>
<evidence type="ECO:0000313" key="8">
    <source>
        <dbReference type="Proteomes" id="UP000077654"/>
    </source>
</evidence>
<dbReference type="InterPro" id="IPR000073">
    <property type="entry name" value="AB_hydrolase_1"/>
</dbReference>
<evidence type="ECO:0000256" key="5">
    <source>
        <dbReference type="HAMAP-Rule" id="MF_01260"/>
    </source>
</evidence>
<proteinExistence type="inferred from homology"/>
<comment type="catalytic activity">
    <reaction evidence="5">
        <text>6-carboxyhexanoyl-[ACP] methyl ester + H2O = 6-carboxyhexanoyl-[ACP] + methanol + H(+)</text>
        <dbReference type="Rhea" id="RHEA:42700"/>
        <dbReference type="Rhea" id="RHEA-COMP:9955"/>
        <dbReference type="Rhea" id="RHEA-COMP:10186"/>
        <dbReference type="ChEBI" id="CHEBI:15377"/>
        <dbReference type="ChEBI" id="CHEBI:15378"/>
        <dbReference type="ChEBI" id="CHEBI:17790"/>
        <dbReference type="ChEBI" id="CHEBI:78846"/>
        <dbReference type="ChEBI" id="CHEBI:82735"/>
        <dbReference type="EC" id="3.1.1.85"/>
    </reaction>
</comment>
<dbReference type="GO" id="GO:0016020">
    <property type="term" value="C:membrane"/>
    <property type="evidence" value="ECO:0007669"/>
    <property type="project" value="TreeGrafter"/>
</dbReference>
<evidence type="ECO:0000256" key="2">
    <source>
        <dbReference type="ARBA" id="ARBA00022490"/>
    </source>
</evidence>
<feature type="domain" description="AB hydrolase-1" evidence="6">
    <location>
        <begin position="16"/>
        <end position="241"/>
    </location>
</feature>
<organism evidence="7 8">
    <name type="scientific">Buchnera aphidicola subsp. Schlechtendalia chinensis</name>
    <dbReference type="NCBI Taxonomy" id="118110"/>
    <lineage>
        <taxon>Bacteria</taxon>
        <taxon>Pseudomonadati</taxon>
        <taxon>Pseudomonadota</taxon>
        <taxon>Gammaproteobacteria</taxon>
        <taxon>Enterobacterales</taxon>
        <taxon>Erwiniaceae</taxon>
        <taxon>Buchnera</taxon>
    </lineage>
</organism>
<accession>A0A172WE71</accession>
<dbReference type="STRING" id="118110.XW81_02500"/>
<dbReference type="PATRIC" id="fig|118110.3.peg.495"/>
<dbReference type="GO" id="GO:0005737">
    <property type="term" value="C:cytoplasm"/>
    <property type="evidence" value="ECO:0007669"/>
    <property type="project" value="UniProtKB-SubCell"/>
</dbReference>
<comment type="similarity">
    <text evidence="5">Belongs to the AB hydrolase superfamily. Carboxylesterase BioH family.</text>
</comment>
<keyword evidence="8" id="KW-1185">Reference proteome</keyword>
<dbReference type="NCBIfam" id="TIGR01738">
    <property type="entry name" value="bioH"/>
    <property type="match status" value="1"/>
</dbReference>
<feature type="active site" description="Nucleophile" evidence="5">
    <location>
        <position position="82"/>
    </location>
</feature>
<comment type="caution">
    <text evidence="5">Lacks conserved residue(s) required for the propagation of feature annotation.</text>
</comment>
<keyword evidence="4 5" id="KW-0378">Hydrolase</keyword>
<dbReference type="GO" id="GO:0090499">
    <property type="term" value="F:pimelyl-[acyl-carrier protein] methyl ester esterase activity"/>
    <property type="evidence" value="ECO:0007669"/>
    <property type="project" value="UniProtKB-EC"/>
</dbReference>
<dbReference type="PANTHER" id="PTHR43798:SF31">
    <property type="entry name" value="AB HYDROLASE SUPERFAMILY PROTEIN YCLE"/>
    <property type="match status" value="1"/>
</dbReference>
<comment type="function">
    <text evidence="5">The physiological role of BioH is to remove the methyl group introduced by BioC when the pimeloyl moiety is complete. It allows to synthesize pimeloyl-ACP via the fatty acid synthetic pathway through the hydrolysis of the ester bonds of pimeloyl-ACP esters.</text>
</comment>
<feature type="active site" evidence="5">
    <location>
        <position position="207"/>
    </location>
</feature>
<evidence type="ECO:0000256" key="1">
    <source>
        <dbReference type="ARBA" id="ARBA00022487"/>
    </source>
</evidence>
<sequence>MKNFYWNTIGTGKINLVLIHGFGFNSKIWNALLPALSVNFTIHLIDLPGFGENNTLKFMNLKKTAELLEKNIPNNSILLGWSIGGLIVSKISLLYPKKIKGLISVSSSPCFLMHQNWPGIRAHTLSKLYYELTTNYEETIQNFIDMQPIIYQNYNEEIFNLKKDILSYPKPNTSTLKKGLKILQFSDLRNEIVKLKIPFLRIYGKLDTFVPKEIVKILDIKWPHTKSIIMEKCAHAPFISKKYKFSKIILEFSKSLNC</sequence>
<evidence type="ECO:0000256" key="3">
    <source>
        <dbReference type="ARBA" id="ARBA00022756"/>
    </source>
</evidence>
<evidence type="ECO:0000256" key="4">
    <source>
        <dbReference type="ARBA" id="ARBA00022801"/>
    </source>
</evidence>
<keyword evidence="2 5" id="KW-0963">Cytoplasm</keyword>
<dbReference type="AlphaFoldDB" id="A0A172WE71"/>
<evidence type="ECO:0000259" key="6">
    <source>
        <dbReference type="Pfam" id="PF00561"/>
    </source>
</evidence>
<reference evidence="7 8" key="1">
    <citation type="submission" date="2015-04" db="EMBL/GenBank/DDBJ databases">
        <title>Buchnera aphidicola assembly.</title>
        <authorList>
            <person name="Zhang Y."/>
        </authorList>
    </citation>
    <scope>NUCLEOTIDE SEQUENCE [LARGE SCALE GENOMIC DNA]</scope>
    <source>
        <strain evidence="7 8">SC</strain>
    </source>
</reference>
<feature type="binding site" evidence="5">
    <location>
        <position position="235"/>
    </location>
    <ligand>
        <name>substrate</name>
    </ligand>
</feature>
<dbReference type="PANTHER" id="PTHR43798">
    <property type="entry name" value="MONOACYLGLYCEROL LIPASE"/>
    <property type="match status" value="1"/>
</dbReference>
<dbReference type="UniPathway" id="UPA00078"/>
<comment type="subunit">
    <text evidence="5">Monomer.</text>
</comment>
<dbReference type="InterPro" id="IPR010076">
    <property type="entry name" value="BioH"/>
</dbReference>
<dbReference type="InterPro" id="IPR050266">
    <property type="entry name" value="AB_hydrolase_sf"/>
</dbReference>
<dbReference type="EMBL" id="CP011299">
    <property type="protein sequence ID" value="ANF17242.1"/>
    <property type="molecule type" value="Genomic_DNA"/>
</dbReference>
<comment type="subcellular location">
    <subcellularLocation>
        <location evidence="5">Cytoplasm</location>
    </subcellularLocation>
</comment>
<protein>
    <recommendedName>
        <fullName evidence="5">Pimeloyl-[acyl-carrier protein] methyl ester esterase</fullName>
        <ecNumber evidence="5">3.1.1.85</ecNumber>
    </recommendedName>
    <alternativeName>
        <fullName evidence="5">Biotin synthesis protein BioH</fullName>
    </alternativeName>
    <alternativeName>
        <fullName evidence="5">Carboxylesterase BioH</fullName>
    </alternativeName>
</protein>
<comment type="pathway">
    <text evidence="5">Cofactor biosynthesis; biotin biosynthesis.</text>
</comment>
<dbReference type="HAMAP" id="MF_01260">
    <property type="entry name" value="Carboxylester"/>
    <property type="match status" value="1"/>
</dbReference>
<dbReference type="SUPFAM" id="SSF53474">
    <property type="entry name" value="alpha/beta-Hydrolases"/>
    <property type="match status" value="1"/>
</dbReference>
<dbReference type="RefSeq" id="WP_075474368.1">
    <property type="nucleotide sequence ID" value="NZ_CP011299.1"/>
</dbReference>
<dbReference type="Gene3D" id="3.40.50.1820">
    <property type="entry name" value="alpha/beta hydrolase"/>
    <property type="match status" value="1"/>
</dbReference>
<dbReference type="Pfam" id="PF00561">
    <property type="entry name" value="Abhydrolase_1"/>
    <property type="match status" value="1"/>
</dbReference>
<evidence type="ECO:0000313" key="7">
    <source>
        <dbReference type="EMBL" id="ANF17242.1"/>
    </source>
</evidence>
<gene>
    <name evidence="5" type="primary">bioH</name>
    <name evidence="7" type="ORF">XW81_02500</name>
</gene>
<keyword evidence="3 5" id="KW-0093">Biotin biosynthesis</keyword>
<dbReference type="GO" id="GO:0009102">
    <property type="term" value="P:biotin biosynthetic process"/>
    <property type="evidence" value="ECO:0007669"/>
    <property type="project" value="UniProtKB-UniRule"/>
</dbReference>
<feature type="binding site" evidence="5">
    <location>
        <begin position="143"/>
        <end position="147"/>
    </location>
    <ligand>
        <name>substrate</name>
    </ligand>
</feature>
<feature type="active site" evidence="5">
    <location>
        <position position="235"/>
    </location>
</feature>
<dbReference type="InterPro" id="IPR029058">
    <property type="entry name" value="AB_hydrolase_fold"/>
</dbReference>
<dbReference type="Proteomes" id="UP000077654">
    <property type="component" value="Chromosome"/>
</dbReference>
<keyword evidence="1 5" id="KW-0719">Serine esterase</keyword>
<dbReference type="EC" id="3.1.1.85" evidence="5"/>
<dbReference type="OrthoDB" id="9780744at2"/>